<keyword evidence="1 2" id="KW-0378">Hydrolase</keyword>
<keyword evidence="1" id="KW-0479">Metal-binding</keyword>
<dbReference type="GO" id="GO:0016788">
    <property type="term" value="F:hydrolase activity, acting on ester bonds"/>
    <property type="evidence" value="ECO:0007669"/>
    <property type="project" value="UniProtKB-UniRule"/>
</dbReference>
<sequence length="286" mass="32327">MEYIDMHAHMASRTTDDYEQMALTGCVALTDPAFWAGFDRSSADGFDDYFHQLTEVEPKRAARVGIRHYTWLCLNPKEADNRSLARAVIEKIPKYLDRPNVLGIGEIGLNRVTRNEVATFQDHLDLAVAHNQMILIHTPHLEDKYKGTRIIVETLLKDGRIDPGRILIDHAEEHTIGMILKNGFWAGITLYPQTKVSPQRAIDMIERAGPERICVSSACDWGPSLPIAIPRFALEMRRRCHSERSIRKIIYENPAAFLSQSPRFTLENVTDRNGQKAAPSAPLGAR</sequence>
<evidence type="ECO:0000256" key="1">
    <source>
        <dbReference type="PIRNR" id="PIRNR005295"/>
    </source>
</evidence>
<comment type="caution">
    <text evidence="2">The sequence shown here is derived from an EMBL/GenBank/DDBJ whole genome shotgun (WGS) entry which is preliminary data.</text>
</comment>
<dbReference type="SUPFAM" id="SSF51556">
    <property type="entry name" value="Metallo-dependent hydrolases"/>
    <property type="match status" value="1"/>
</dbReference>
<accession>A0A7X6DTJ6</accession>
<dbReference type="RefSeq" id="WP_168063239.1">
    <property type="nucleotide sequence ID" value="NZ_VTOW01000005.1"/>
</dbReference>
<reference evidence="2 3" key="1">
    <citation type="journal article" date="2020" name="Nature">
        <title>Bacterial chemolithoautotrophy via manganese oxidation.</title>
        <authorList>
            <person name="Yu H."/>
            <person name="Leadbetter J.R."/>
        </authorList>
    </citation>
    <scope>NUCLEOTIDE SEQUENCE [LARGE SCALE GENOMIC DNA]</scope>
    <source>
        <strain evidence="2 3">Mn-1</strain>
    </source>
</reference>
<dbReference type="EMBL" id="VTOW01000005">
    <property type="protein sequence ID" value="NKE73137.1"/>
    <property type="molecule type" value="Genomic_DNA"/>
</dbReference>
<protein>
    <submittedName>
        <fullName evidence="2">Metal-dependent hydrolase</fullName>
    </submittedName>
</protein>
<name>A0A7X6DTJ6_9BACT</name>
<dbReference type="InterPro" id="IPR012022">
    <property type="entry name" value="UCP005295"/>
</dbReference>
<evidence type="ECO:0000313" key="2">
    <source>
        <dbReference type="EMBL" id="NKE73137.1"/>
    </source>
</evidence>
<proteinExistence type="inferred from homology"/>
<keyword evidence="3" id="KW-1185">Reference proteome</keyword>
<dbReference type="Proteomes" id="UP000534783">
    <property type="component" value="Unassembled WGS sequence"/>
</dbReference>
<dbReference type="PIRSF" id="PIRSF005295">
    <property type="entry name" value="UCP005295_TatD"/>
    <property type="match status" value="1"/>
</dbReference>
<dbReference type="PANTHER" id="PTHR42658:SF1">
    <property type="entry name" value="HYDROLASE TATD"/>
    <property type="match status" value="1"/>
</dbReference>
<dbReference type="Gene3D" id="3.20.20.140">
    <property type="entry name" value="Metal-dependent hydrolases"/>
    <property type="match status" value="1"/>
</dbReference>
<comment type="similarity">
    <text evidence="1">Belongs to the metallo-dependent hydrolases superfamily.</text>
</comment>
<evidence type="ECO:0000313" key="3">
    <source>
        <dbReference type="Proteomes" id="UP000534783"/>
    </source>
</evidence>
<dbReference type="GO" id="GO:0046872">
    <property type="term" value="F:metal ion binding"/>
    <property type="evidence" value="ECO:0007669"/>
    <property type="project" value="UniProtKB-KW"/>
</dbReference>
<dbReference type="PANTHER" id="PTHR42658">
    <property type="entry name" value="HYDROLASE TATD"/>
    <property type="match status" value="1"/>
</dbReference>
<dbReference type="Pfam" id="PF01026">
    <property type="entry name" value="TatD_DNase"/>
    <property type="match status" value="1"/>
</dbReference>
<dbReference type="InterPro" id="IPR032466">
    <property type="entry name" value="Metal_Hydrolase"/>
</dbReference>
<gene>
    <name evidence="2" type="ORF">MNODULE_20485</name>
</gene>
<dbReference type="InterPro" id="IPR001130">
    <property type="entry name" value="TatD-like"/>
</dbReference>
<dbReference type="AlphaFoldDB" id="A0A7X6DTJ6"/>
<organism evidence="2 3">
    <name type="scientific">Candidatus Manganitrophus noduliformans</name>
    <dbReference type="NCBI Taxonomy" id="2606439"/>
    <lineage>
        <taxon>Bacteria</taxon>
        <taxon>Pseudomonadati</taxon>
        <taxon>Nitrospirota</taxon>
        <taxon>Nitrospiria</taxon>
        <taxon>Candidatus Troglogloeales</taxon>
        <taxon>Candidatus Manganitrophaceae</taxon>
        <taxon>Candidatus Manganitrophus</taxon>
    </lineage>
</organism>